<gene>
    <name evidence="1" type="ORF">EAH89_17075</name>
</gene>
<comment type="caution">
    <text evidence="1">The sequence shown here is derived from an EMBL/GenBank/DDBJ whole genome shotgun (WGS) entry which is preliminary data.</text>
</comment>
<dbReference type="EMBL" id="RCZP01000018">
    <property type="protein sequence ID" value="TPG53234.1"/>
    <property type="molecule type" value="Genomic_DNA"/>
</dbReference>
<sequence length="215" mass="22184">MTRRRALLTLSWPALLAAGGLGGCAELRRPNVAWPVPPGLLPPGEEPGRAAVNAMASDMLGASDGLRDQPARVARAAGLMEWMAVELNTPRWQPVPAEARGGIALARDEMRGALGADPLADSPRLAAALAGAHRALARGDRAGAAAALPRALFPRGGEAALLRLADPGPLPQGEISTAFLAERVRALDEVNGWGADFDTPVPADRGGRGPVPFGL</sequence>
<organism evidence="1 2">
    <name type="scientific">Muricoccus nepalensis</name>
    <dbReference type="NCBI Taxonomy" id="1854500"/>
    <lineage>
        <taxon>Bacteria</taxon>
        <taxon>Pseudomonadati</taxon>
        <taxon>Pseudomonadota</taxon>
        <taxon>Alphaproteobacteria</taxon>
        <taxon>Acetobacterales</taxon>
        <taxon>Roseomonadaceae</taxon>
        <taxon>Muricoccus</taxon>
    </lineage>
</organism>
<evidence type="ECO:0000313" key="1">
    <source>
        <dbReference type="EMBL" id="TPG53234.1"/>
    </source>
</evidence>
<proteinExistence type="predicted"/>
<accession>A0A502FUW4</accession>
<dbReference type="Proteomes" id="UP000317078">
    <property type="component" value="Unassembled WGS sequence"/>
</dbReference>
<dbReference type="OrthoDB" id="7268001at2"/>
<name>A0A502FUW4_9PROT</name>
<evidence type="ECO:0000313" key="2">
    <source>
        <dbReference type="Proteomes" id="UP000317078"/>
    </source>
</evidence>
<dbReference type="PROSITE" id="PS51257">
    <property type="entry name" value="PROKAR_LIPOPROTEIN"/>
    <property type="match status" value="1"/>
</dbReference>
<keyword evidence="2" id="KW-1185">Reference proteome</keyword>
<dbReference type="AlphaFoldDB" id="A0A502FUW4"/>
<protein>
    <submittedName>
        <fullName evidence="1">Uncharacterized protein</fullName>
    </submittedName>
</protein>
<dbReference type="RefSeq" id="WP_140884936.1">
    <property type="nucleotide sequence ID" value="NZ_RCZP01000018.1"/>
</dbReference>
<reference evidence="1 2" key="1">
    <citation type="journal article" date="2019" name="Environ. Microbiol.">
        <title>Species interactions and distinct microbial communities in high Arctic permafrost affected cryosols are associated with the CH4 and CO2 gas fluxes.</title>
        <authorList>
            <person name="Altshuler I."/>
            <person name="Hamel J."/>
            <person name="Turney S."/>
            <person name="Magnuson E."/>
            <person name="Levesque R."/>
            <person name="Greer C."/>
            <person name="Whyte L.G."/>
        </authorList>
    </citation>
    <scope>NUCLEOTIDE SEQUENCE [LARGE SCALE GENOMIC DNA]</scope>
    <source>
        <strain evidence="1 2">S9.3B</strain>
    </source>
</reference>